<dbReference type="GO" id="GO:0071269">
    <property type="term" value="P:L-homocysteine biosynthetic process"/>
    <property type="evidence" value="ECO:0007669"/>
    <property type="project" value="TreeGrafter"/>
</dbReference>
<proteinExistence type="inferred from homology"/>
<evidence type="ECO:0000256" key="2">
    <source>
        <dbReference type="ARBA" id="ARBA00022679"/>
    </source>
</evidence>
<protein>
    <submittedName>
        <fullName evidence="5">Cysteine synthase</fullName>
    </submittedName>
</protein>
<dbReference type="SUPFAM" id="SSF53383">
    <property type="entry name" value="PLP-dependent transferases"/>
    <property type="match status" value="1"/>
</dbReference>
<comment type="similarity">
    <text evidence="4">Belongs to the trans-sulfuration enzymes family.</text>
</comment>
<dbReference type="PATRIC" id="fig|1133569.4.peg.1201"/>
<dbReference type="eggNOG" id="COG2873">
    <property type="taxonomic scope" value="Bacteria"/>
</dbReference>
<dbReference type="GO" id="GO:0030170">
    <property type="term" value="F:pyridoxal phosphate binding"/>
    <property type="evidence" value="ECO:0007669"/>
    <property type="project" value="InterPro"/>
</dbReference>
<dbReference type="STRING" id="1133569.FD21_GL001072"/>
<dbReference type="GO" id="GO:0006535">
    <property type="term" value="P:cysteine biosynthetic process from serine"/>
    <property type="evidence" value="ECO:0007669"/>
    <property type="project" value="TreeGrafter"/>
</dbReference>
<organism evidence="5 6">
    <name type="scientific">Liquorilactobacillus vini DSM 20605</name>
    <dbReference type="NCBI Taxonomy" id="1133569"/>
    <lineage>
        <taxon>Bacteria</taxon>
        <taxon>Bacillati</taxon>
        <taxon>Bacillota</taxon>
        <taxon>Bacilli</taxon>
        <taxon>Lactobacillales</taxon>
        <taxon>Lactobacillaceae</taxon>
        <taxon>Liquorilactobacillus</taxon>
    </lineage>
</organism>
<dbReference type="GO" id="GO:0004124">
    <property type="term" value="F:cysteine synthase activity"/>
    <property type="evidence" value="ECO:0007669"/>
    <property type="project" value="TreeGrafter"/>
</dbReference>
<dbReference type="InterPro" id="IPR006235">
    <property type="entry name" value="OAc-hSer/O-AcSer_sulfhydrylase"/>
</dbReference>
<dbReference type="PANTHER" id="PTHR43797">
    <property type="entry name" value="HOMOCYSTEINE/CYSTEINE SYNTHASE"/>
    <property type="match status" value="1"/>
</dbReference>
<dbReference type="Pfam" id="PF01053">
    <property type="entry name" value="Cys_Met_Meta_PP"/>
    <property type="match status" value="1"/>
</dbReference>
<keyword evidence="3 4" id="KW-0663">Pyridoxal phosphate</keyword>
<reference evidence="5 6" key="1">
    <citation type="journal article" date="2015" name="Genome Announc.">
        <title>Expanding the biotechnology potential of lactobacilli through comparative genomics of 213 strains and associated genera.</title>
        <authorList>
            <person name="Sun Z."/>
            <person name="Harris H.M."/>
            <person name="McCann A."/>
            <person name="Guo C."/>
            <person name="Argimon S."/>
            <person name="Zhang W."/>
            <person name="Yang X."/>
            <person name="Jeffery I.B."/>
            <person name="Cooney J.C."/>
            <person name="Kagawa T.F."/>
            <person name="Liu W."/>
            <person name="Song Y."/>
            <person name="Salvetti E."/>
            <person name="Wrobel A."/>
            <person name="Rasinkangas P."/>
            <person name="Parkhill J."/>
            <person name="Rea M.C."/>
            <person name="O'Sullivan O."/>
            <person name="Ritari J."/>
            <person name="Douillard F.P."/>
            <person name="Paul Ross R."/>
            <person name="Yang R."/>
            <person name="Briner A.E."/>
            <person name="Felis G.E."/>
            <person name="de Vos W.M."/>
            <person name="Barrangou R."/>
            <person name="Klaenhammer T.R."/>
            <person name="Caufield P.W."/>
            <person name="Cui Y."/>
            <person name="Zhang H."/>
            <person name="O'Toole P.W."/>
        </authorList>
    </citation>
    <scope>NUCLEOTIDE SEQUENCE [LARGE SCALE GENOMIC DNA]</scope>
    <source>
        <strain evidence="5 6">DSM 20605</strain>
    </source>
</reference>
<keyword evidence="2" id="KW-0808">Transferase</keyword>
<name>A0A0R2CCR3_9LACO</name>
<dbReference type="GO" id="GO:0003961">
    <property type="term" value="F:O-acetylhomoserine aminocarboxypropyltransferase activity"/>
    <property type="evidence" value="ECO:0007669"/>
    <property type="project" value="TreeGrafter"/>
</dbReference>
<sequence length="142" mass="15751">METLPDCKFNTKRVHAGYRPEEHHYASSVPIYQTAAFGLTNTEVAEQIVTGQATDRFDYSRDGDPTGQVLEKRIAALERGVGVVAVASGMLAISFTILNVTECGGQIIAPVNLYGSTLDEFRNFFSNYGINFDDKFKKQFSR</sequence>
<gene>
    <name evidence="5" type="ORF">FD21_GL001072</name>
</gene>
<comment type="caution">
    <text evidence="5">The sequence shown here is derived from an EMBL/GenBank/DDBJ whole genome shotgun (WGS) entry which is preliminary data.</text>
</comment>
<evidence type="ECO:0000256" key="4">
    <source>
        <dbReference type="RuleBase" id="RU362118"/>
    </source>
</evidence>
<evidence type="ECO:0000313" key="6">
    <source>
        <dbReference type="Proteomes" id="UP000051576"/>
    </source>
</evidence>
<dbReference type="InterPro" id="IPR000277">
    <property type="entry name" value="Cys/Met-Metab_PyrdxlP-dep_enz"/>
</dbReference>
<dbReference type="GO" id="GO:0005737">
    <property type="term" value="C:cytoplasm"/>
    <property type="evidence" value="ECO:0007669"/>
    <property type="project" value="TreeGrafter"/>
</dbReference>
<dbReference type="AlphaFoldDB" id="A0A0R2CCR3"/>
<dbReference type="InterPro" id="IPR015421">
    <property type="entry name" value="PyrdxlP-dep_Trfase_major"/>
</dbReference>
<evidence type="ECO:0000313" key="5">
    <source>
        <dbReference type="EMBL" id="KRM89565.1"/>
    </source>
</evidence>
<dbReference type="Gene3D" id="3.40.640.10">
    <property type="entry name" value="Type I PLP-dependent aspartate aminotransferase-like (Major domain)"/>
    <property type="match status" value="1"/>
</dbReference>
<comment type="cofactor">
    <cofactor evidence="1 4">
        <name>pyridoxal 5'-phosphate</name>
        <dbReference type="ChEBI" id="CHEBI:597326"/>
    </cofactor>
</comment>
<evidence type="ECO:0000256" key="1">
    <source>
        <dbReference type="ARBA" id="ARBA00001933"/>
    </source>
</evidence>
<dbReference type="PANTHER" id="PTHR43797:SF2">
    <property type="entry name" value="HOMOCYSTEINE_CYSTEINE SYNTHASE"/>
    <property type="match status" value="1"/>
</dbReference>
<keyword evidence="6" id="KW-1185">Reference proteome</keyword>
<dbReference type="EMBL" id="AYYX01000003">
    <property type="protein sequence ID" value="KRM89565.1"/>
    <property type="molecule type" value="Genomic_DNA"/>
</dbReference>
<evidence type="ECO:0000256" key="3">
    <source>
        <dbReference type="ARBA" id="ARBA00022898"/>
    </source>
</evidence>
<dbReference type="Proteomes" id="UP000051576">
    <property type="component" value="Unassembled WGS sequence"/>
</dbReference>
<accession>A0A0R2CCR3</accession>
<dbReference type="InterPro" id="IPR015424">
    <property type="entry name" value="PyrdxlP-dep_Trfase"/>
</dbReference>
<dbReference type="GO" id="GO:0019346">
    <property type="term" value="P:transsulfuration"/>
    <property type="evidence" value="ECO:0007669"/>
    <property type="project" value="InterPro"/>
</dbReference>